<sequence>MSSELDVDVPRRLKKEVAALTRDPPPGIYAAPDENDITRIHALVVGPSGTPYEGGFLLFHLVYPLEYPNKPPVVRFLTTDAGRVWLHPYLYESGEVSLSILGTFSGPQWSPGLSLGHVLLSIQSLLSENPYYDRLFRINDATTRKRADDYNIYIRHEVVRVAVCDAVESCFDDGSSYPSALREPVLKLFLEHYDSCEEYVKRHLRLRCAEIGYPSICPLQVSHYETLLARLQDLKAKVEKRG</sequence>
<dbReference type="SMART" id="SM00212">
    <property type="entry name" value="UBCc"/>
    <property type="match status" value="1"/>
</dbReference>
<dbReference type="GO" id="GO:0043066">
    <property type="term" value="P:negative regulation of apoptotic process"/>
    <property type="evidence" value="ECO:0007669"/>
    <property type="project" value="TreeGrafter"/>
</dbReference>
<dbReference type="SUPFAM" id="SSF54495">
    <property type="entry name" value="UBC-like"/>
    <property type="match status" value="1"/>
</dbReference>
<dbReference type="EC" id="2.3.2.23" evidence="3"/>
<dbReference type="Proteomes" id="UP000821866">
    <property type="component" value="Chromosome 7"/>
</dbReference>
<keyword evidence="8" id="KW-0833">Ubl conjugation pathway</keyword>
<dbReference type="GO" id="GO:0005737">
    <property type="term" value="C:cytoplasm"/>
    <property type="evidence" value="ECO:0007669"/>
    <property type="project" value="UniProtKB-SubCell"/>
</dbReference>
<reference evidence="16" key="1">
    <citation type="journal article" date="2020" name="Cell">
        <title>Large-Scale Comparative Analyses of Tick Genomes Elucidate Their Genetic Diversity and Vector Capacities.</title>
        <authorList>
            <consortium name="Tick Genome and Microbiome Consortium (TIGMIC)"/>
            <person name="Jia N."/>
            <person name="Wang J."/>
            <person name="Shi W."/>
            <person name="Du L."/>
            <person name="Sun Y."/>
            <person name="Zhan W."/>
            <person name="Jiang J.F."/>
            <person name="Wang Q."/>
            <person name="Zhang B."/>
            <person name="Ji P."/>
            <person name="Bell-Sakyi L."/>
            <person name="Cui X.M."/>
            <person name="Yuan T.T."/>
            <person name="Jiang B.G."/>
            <person name="Yang W.F."/>
            <person name="Lam T.T."/>
            <person name="Chang Q.C."/>
            <person name="Ding S.J."/>
            <person name="Wang X.J."/>
            <person name="Zhu J.G."/>
            <person name="Ruan X.D."/>
            <person name="Zhao L."/>
            <person name="Wei J.T."/>
            <person name="Ye R.Z."/>
            <person name="Que T.C."/>
            <person name="Du C.H."/>
            <person name="Zhou Y.H."/>
            <person name="Cheng J.X."/>
            <person name="Dai P.F."/>
            <person name="Guo W.B."/>
            <person name="Han X.H."/>
            <person name="Huang E.J."/>
            <person name="Li L.F."/>
            <person name="Wei W."/>
            <person name="Gao Y.C."/>
            <person name="Liu J.Z."/>
            <person name="Shao H.Z."/>
            <person name="Wang X."/>
            <person name="Wang C.C."/>
            <person name="Yang T.C."/>
            <person name="Huo Q.B."/>
            <person name="Li W."/>
            <person name="Chen H.Y."/>
            <person name="Chen S.E."/>
            <person name="Zhou L.G."/>
            <person name="Ni X.B."/>
            <person name="Tian J.H."/>
            <person name="Sheng Y."/>
            <person name="Liu T."/>
            <person name="Pan Y.S."/>
            <person name="Xia L.Y."/>
            <person name="Li J."/>
            <person name="Zhao F."/>
            <person name="Cao W.C."/>
        </authorList>
    </citation>
    <scope>NUCLEOTIDE SEQUENCE</scope>
    <source>
        <strain evidence="16">Rmic-2018</strain>
    </source>
</reference>
<organism evidence="16 17">
    <name type="scientific">Rhipicephalus microplus</name>
    <name type="common">Cattle tick</name>
    <name type="synonym">Boophilus microplus</name>
    <dbReference type="NCBI Taxonomy" id="6941"/>
    <lineage>
        <taxon>Eukaryota</taxon>
        <taxon>Metazoa</taxon>
        <taxon>Ecdysozoa</taxon>
        <taxon>Arthropoda</taxon>
        <taxon>Chelicerata</taxon>
        <taxon>Arachnida</taxon>
        <taxon>Acari</taxon>
        <taxon>Parasitiformes</taxon>
        <taxon>Ixodida</taxon>
        <taxon>Ixodoidea</taxon>
        <taxon>Ixodidae</taxon>
        <taxon>Rhipicephalinae</taxon>
        <taxon>Rhipicephalus</taxon>
        <taxon>Boophilus</taxon>
    </lineage>
</organism>
<keyword evidence="17" id="KW-1185">Reference proteome</keyword>
<dbReference type="VEuPathDB" id="VectorBase:LOC119164707"/>
<dbReference type="InterPro" id="IPR016135">
    <property type="entry name" value="UBQ-conjugating_enzyme/RWD"/>
</dbReference>
<dbReference type="PANTHER" id="PTHR46116">
    <property type="entry name" value="(E3-INDEPENDENT) E2 UBIQUITIN-CONJUGATING ENZYME"/>
    <property type="match status" value="1"/>
</dbReference>
<gene>
    <name evidence="16" type="ORF">HPB51_021990</name>
</gene>
<dbReference type="EMBL" id="JABSTU010000009">
    <property type="protein sequence ID" value="KAH8022108.1"/>
    <property type="molecule type" value="Genomic_DNA"/>
</dbReference>
<keyword evidence="6" id="KW-0053">Apoptosis</keyword>
<keyword evidence="4" id="KW-0963">Cytoplasm</keyword>
<evidence type="ECO:0000256" key="8">
    <source>
        <dbReference type="ARBA" id="ARBA00022786"/>
    </source>
</evidence>
<evidence type="ECO:0000256" key="10">
    <source>
        <dbReference type="ARBA" id="ARBA00023242"/>
    </source>
</evidence>
<accession>A0A9J6DIQ7</accession>
<dbReference type="GO" id="GO:0061631">
    <property type="term" value="F:ubiquitin conjugating enzyme activity"/>
    <property type="evidence" value="ECO:0007669"/>
    <property type="project" value="UniProtKB-EC"/>
</dbReference>
<dbReference type="PROSITE" id="PS50127">
    <property type="entry name" value="UBC_2"/>
    <property type="match status" value="1"/>
</dbReference>
<evidence type="ECO:0000313" key="16">
    <source>
        <dbReference type="EMBL" id="KAH8022108.1"/>
    </source>
</evidence>
<dbReference type="GO" id="GO:0004869">
    <property type="term" value="F:cysteine-type endopeptidase inhibitor activity"/>
    <property type="evidence" value="ECO:0007669"/>
    <property type="project" value="TreeGrafter"/>
</dbReference>
<keyword evidence="7" id="KW-0547">Nucleotide-binding</keyword>
<dbReference type="PANTHER" id="PTHR46116:SF26">
    <property type="entry name" value="UBIQUITIN-CONJUGATING ENZYME E2 Z"/>
    <property type="match status" value="1"/>
</dbReference>
<evidence type="ECO:0000313" key="17">
    <source>
        <dbReference type="Proteomes" id="UP000821866"/>
    </source>
</evidence>
<evidence type="ECO:0000256" key="7">
    <source>
        <dbReference type="ARBA" id="ARBA00022741"/>
    </source>
</evidence>
<dbReference type="Gene3D" id="3.10.110.10">
    <property type="entry name" value="Ubiquitin Conjugating Enzyme"/>
    <property type="match status" value="1"/>
</dbReference>
<evidence type="ECO:0000256" key="13">
    <source>
        <dbReference type="ARBA" id="ARBA00042316"/>
    </source>
</evidence>
<proteinExistence type="predicted"/>
<evidence type="ECO:0000256" key="9">
    <source>
        <dbReference type="ARBA" id="ARBA00022840"/>
    </source>
</evidence>
<name>A0A9J6DIQ7_RHIMP</name>
<keyword evidence="10" id="KW-0539">Nucleus</keyword>
<comment type="caution">
    <text evidence="16">The sequence shown here is derived from an EMBL/GenBank/DDBJ whole genome shotgun (WGS) entry which is preliminary data.</text>
</comment>
<evidence type="ECO:0000256" key="12">
    <source>
        <dbReference type="ARBA" id="ARBA00041798"/>
    </source>
</evidence>
<keyword evidence="9" id="KW-0067">ATP-binding</keyword>
<feature type="domain" description="UBC core" evidence="15">
    <location>
        <begin position="8"/>
        <end position="163"/>
    </location>
</feature>
<evidence type="ECO:0000256" key="11">
    <source>
        <dbReference type="ARBA" id="ARBA00039894"/>
    </source>
</evidence>
<evidence type="ECO:0000256" key="4">
    <source>
        <dbReference type="ARBA" id="ARBA00022490"/>
    </source>
</evidence>
<evidence type="ECO:0000259" key="15">
    <source>
        <dbReference type="PROSITE" id="PS50127"/>
    </source>
</evidence>
<dbReference type="Pfam" id="PF00179">
    <property type="entry name" value="UQ_con"/>
    <property type="match status" value="1"/>
</dbReference>
<dbReference type="GO" id="GO:0005524">
    <property type="term" value="F:ATP binding"/>
    <property type="evidence" value="ECO:0007669"/>
    <property type="project" value="UniProtKB-KW"/>
</dbReference>
<evidence type="ECO:0000256" key="6">
    <source>
        <dbReference type="ARBA" id="ARBA00022703"/>
    </source>
</evidence>
<protein>
    <recommendedName>
        <fullName evidence="11">Ubiquitin-conjugating enzyme E2 Z</fullName>
        <ecNumber evidence="3">2.3.2.23</ecNumber>
    </recommendedName>
    <alternativeName>
        <fullName evidence="12">E2 ubiquitin-conjugating enzyme Z</fullName>
    </alternativeName>
    <alternativeName>
        <fullName evidence="14">Ubiquitin carrier protein Z</fullName>
    </alternativeName>
    <alternativeName>
        <fullName evidence="13">Ubiquitin-protein ligase Z</fullName>
    </alternativeName>
</protein>
<evidence type="ECO:0000256" key="2">
    <source>
        <dbReference type="ARBA" id="ARBA00004496"/>
    </source>
</evidence>
<dbReference type="InterPro" id="IPR000608">
    <property type="entry name" value="UBC"/>
</dbReference>
<evidence type="ECO:0000256" key="1">
    <source>
        <dbReference type="ARBA" id="ARBA00004123"/>
    </source>
</evidence>
<keyword evidence="5" id="KW-0808">Transferase</keyword>
<evidence type="ECO:0000256" key="14">
    <source>
        <dbReference type="ARBA" id="ARBA00042401"/>
    </source>
</evidence>
<reference evidence="16" key="2">
    <citation type="submission" date="2021-09" db="EMBL/GenBank/DDBJ databases">
        <authorList>
            <person name="Jia N."/>
            <person name="Wang J."/>
            <person name="Shi W."/>
            <person name="Du L."/>
            <person name="Sun Y."/>
            <person name="Zhan W."/>
            <person name="Jiang J."/>
            <person name="Wang Q."/>
            <person name="Zhang B."/>
            <person name="Ji P."/>
            <person name="Sakyi L.B."/>
            <person name="Cui X."/>
            <person name="Yuan T."/>
            <person name="Jiang B."/>
            <person name="Yang W."/>
            <person name="Lam T.T.-Y."/>
            <person name="Chang Q."/>
            <person name="Ding S."/>
            <person name="Wang X."/>
            <person name="Zhu J."/>
            <person name="Ruan X."/>
            <person name="Zhao L."/>
            <person name="Wei J."/>
            <person name="Que T."/>
            <person name="Du C."/>
            <person name="Cheng J."/>
            <person name="Dai P."/>
            <person name="Han X."/>
            <person name="Huang E."/>
            <person name="Gao Y."/>
            <person name="Liu J."/>
            <person name="Shao H."/>
            <person name="Ye R."/>
            <person name="Li L."/>
            <person name="Wei W."/>
            <person name="Wang X."/>
            <person name="Wang C."/>
            <person name="Huo Q."/>
            <person name="Li W."/>
            <person name="Guo W."/>
            <person name="Chen H."/>
            <person name="Chen S."/>
            <person name="Zhou L."/>
            <person name="Zhou L."/>
            <person name="Ni X."/>
            <person name="Tian J."/>
            <person name="Zhou Y."/>
            <person name="Sheng Y."/>
            <person name="Liu T."/>
            <person name="Pan Y."/>
            <person name="Xia L."/>
            <person name="Li J."/>
            <person name="Zhao F."/>
            <person name="Cao W."/>
        </authorList>
    </citation>
    <scope>NUCLEOTIDE SEQUENCE</scope>
    <source>
        <strain evidence="16">Rmic-2018</strain>
        <tissue evidence="16">Larvae</tissue>
    </source>
</reference>
<dbReference type="GO" id="GO:0006915">
    <property type="term" value="P:apoptotic process"/>
    <property type="evidence" value="ECO:0007669"/>
    <property type="project" value="UniProtKB-KW"/>
</dbReference>
<dbReference type="AlphaFoldDB" id="A0A9J6DIQ7"/>
<dbReference type="GO" id="GO:0005634">
    <property type="term" value="C:nucleus"/>
    <property type="evidence" value="ECO:0007669"/>
    <property type="project" value="UniProtKB-SubCell"/>
</dbReference>
<evidence type="ECO:0000256" key="5">
    <source>
        <dbReference type="ARBA" id="ARBA00022679"/>
    </source>
</evidence>
<comment type="subcellular location">
    <subcellularLocation>
        <location evidence="2">Cytoplasm</location>
    </subcellularLocation>
    <subcellularLocation>
        <location evidence="1">Nucleus</location>
    </subcellularLocation>
</comment>
<evidence type="ECO:0000256" key="3">
    <source>
        <dbReference type="ARBA" id="ARBA00012486"/>
    </source>
</evidence>